<dbReference type="Gene3D" id="3.90.1200.10">
    <property type="match status" value="1"/>
</dbReference>
<dbReference type="EMBL" id="VIVK01000001">
    <property type="protein sequence ID" value="TWD84339.1"/>
    <property type="molecule type" value="Genomic_DNA"/>
</dbReference>
<evidence type="ECO:0000313" key="3">
    <source>
        <dbReference type="Proteomes" id="UP000318380"/>
    </source>
</evidence>
<evidence type="ECO:0000313" key="2">
    <source>
        <dbReference type="EMBL" id="TWD84339.1"/>
    </source>
</evidence>
<name>A0A561BZJ6_9ACTN</name>
<dbReference type="AlphaFoldDB" id="A0A561BZJ6"/>
<proteinExistence type="predicted"/>
<accession>A0A561BZJ6</accession>
<protein>
    <submittedName>
        <fullName evidence="2">Phosphotransferase family enzyme</fullName>
    </submittedName>
</protein>
<dbReference type="Pfam" id="PF01636">
    <property type="entry name" value="APH"/>
    <property type="match status" value="1"/>
</dbReference>
<sequence>MSEDGLYVPTAEVIARAFELGTPAGELVLVRRGDTDTWRFDGVDGRYFVKGYWMSTGGQFVAGELRDQLTVAMRYEELALAAGVDMPRPVAPVEPSLGWVAELEGRYFRVNRWIEHRALRDGEDIAEWLGRTMAMVHRLEPTGEVGLPEWWRGSIHSGSTWRQWVADGNRLGRSWAAPARDRLPLILAITARIEELCATAPDPVRTHGDFKTHNLLMTDEGPILVDWDSVRVDSAALEAGRVAYLFGAGDPEPISRILTAYTSAGGDLTWSAENLFLSVLRNDLQTLTERLRVSLGETPPARWMPDRRTIEQQVTDCLQALPAKTTQLDHLATTLI</sequence>
<dbReference type="RefSeq" id="WP_170284776.1">
    <property type="nucleotide sequence ID" value="NZ_VIVK01000001.1"/>
</dbReference>
<feature type="domain" description="Aminoglycoside phosphotransferase" evidence="1">
    <location>
        <begin position="37"/>
        <end position="264"/>
    </location>
</feature>
<dbReference type="InterPro" id="IPR002575">
    <property type="entry name" value="Aminoglycoside_PTrfase"/>
</dbReference>
<keyword evidence="3" id="KW-1185">Reference proteome</keyword>
<dbReference type="SUPFAM" id="SSF56112">
    <property type="entry name" value="Protein kinase-like (PK-like)"/>
    <property type="match status" value="1"/>
</dbReference>
<keyword evidence="2" id="KW-0808">Transferase</keyword>
<dbReference type="GO" id="GO:0016740">
    <property type="term" value="F:transferase activity"/>
    <property type="evidence" value="ECO:0007669"/>
    <property type="project" value="UniProtKB-KW"/>
</dbReference>
<dbReference type="InterPro" id="IPR011009">
    <property type="entry name" value="Kinase-like_dom_sf"/>
</dbReference>
<evidence type="ECO:0000259" key="1">
    <source>
        <dbReference type="Pfam" id="PF01636"/>
    </source>
</evidence>
<reference evidence="2 3" key="1">
    <citation type="submission" date="2019-06" db="EMBL/GenBank/DDBJ databases">
        <title>Sequencing the genomes of 1000 actinobacteria strains.</title>
        <authorList>
            <person name="Klenk H.-P."/>
        </authorList>
    </citation>
    <scope>NUCLEOTIDE SEQUENCE [LARGE SCALE GENOMIC DNA]</scope>
    <source>
        <strain evidence="2 3">DSM 24683</strain>
    </source>
</reference>
<organism evidence="2 3">
    <name type="scientific">Kribbella amoyensis</name>
    <dbReference type="NCBI Taxonomy" id="996641"/>
    <lineage>
        <taxon>Bacteria</taxon>
        <taxon>Bacillati</taxon>
        <taxon>Actinomycetota</taxon>
        <taxon>Actinomycetes</taxon>
        <taxon>Propionibacteriales</taxon>
        <taxon>Kribbellaceae</taxon>
        <taxon>Kribbella</taxon>
    </lineage>
</organism>
<comment type="caution">
    <text evidence="2">The sequence shown here is derived from an EMBL/GenBank/DDBJ whole genome shotgun (WGS) entry which is preliminary data.</text>
</comment>
<gene>
    <name evidence="2" type="ORF">FB561_5526</name>
</gene>
<dbReference type="Proteomes" id="UP000318380">
    <property type="component" value="Unassembled WGS sequence"/>
</dbReference>